<dbReference type="PANTHER" id="PTHR23428">
    <property type="entry name" value="HISTONE H2B"/>
    <property type="match status" value="1"/>
</dbReference>
<evidence type="ECO:0000256" key="10">
    <source>
        <dbReference type="ARBA" id="ARBA00023125"/>
    </source>
</evidence>
<dbReference type="InterPro" id="IPR000558">
    <property type="entry name" value="Histone_H2B"/>
</dbReference>
<evidence type="ECO:0000256" key="6">
    <source>
        <dbReference type="ARBA" id="ARBA00017644"/>
    </source>
</evidence>
<proteinExistence type="evidence at transcript level"/>
<comment type="similarity">
    <text evidence="4 13">Belongs to the histone H2B family.</text>
</comment>
<keyword evidence="10 13" id="KW-0238">DNA-binding</keyword>
<keyword evidence="12 13" id="KW-0544">Nucleosome core</keyword>
<evidence type="ECO:0000256" key="11">
    <source>
        <dbReference type="ARBA" id="ARBA00023242"/>
    </source>
</evidence>
<evidence type="ECO:0000256" key="14">
    <source>
        <dbReference type="SAM" id="MobiDB-lite"/>
    </source>
</evidence>
<evidence type="ECO:0000256" key="4">
    <source>
        <dbReference type="ARBA" id="ARBA00006846"/>
    </source>
</evidence>
<comment type="function">
    <text evidence="1">Core component of nucleosome. Nucleosomes wrap and compact DNA into chromatin, limiting DNA accessibility to the cellular machineries which require DNA as a template. Histones thereby play a central role in transcription regulation, DNA repair, DNA replication and chromosomal stability. DNA accessibility is regulated via a complex set of post-translational modifications of histones, also called histone code, and nucleosome remodeling.</text>
</comment>
<evidence type="ECO:0000256" key="5">
    <source>
        <dbReference type="ARBA" id="ARBA00011538"/>
    </source>
</evidence>
<feature type="domain" description="Core Histone H2A/H2B/H3" evidence="15">
    <location>
        <begin position="34"/>
        <end position="113"/>
    </location>
</feature>
<dbReference type="CDD" id="cd22910">
    <property type="entry name" value="HFD_H2B"/>
    <property type="match status" value="1"/>
</dbReference>
<dbReference type="GO" id="GO:0030527">
    <property type="term" value="F:structural constituent of chromatin"/>
    <property type="evidence" value="ECO:0007669"/>
    <property type="project" value="InterPro"/>
</dbReference>
<feature type="compositionally biased region" description="Basic and acidic residues" evidence="14">
    <location>
        <begin position="10"/>
        <end position="38"/>
    </location>
</feature>
<evidence type="ECO:0000256" key="2">
    <source>
        <dbReference type="ARBA" id="ARBA00004123"/>
    </source>
</evidence>
<keyword evidence="9" id="KW-0832">Ubl conjugation</keyword>
<evidence type="ECO:0000256" key="3">
    <source>
        <dbReference type="ARBA" id="ARBA00004286"/>
    </source>
</evidence>
<protein>
    <recommendedName>
        <fullName evidence="6 13">Histone H2B</fullName>
    </recommendedName>
</protein>
<feature type="region of interest" description="Disordered" evidence="14">
    <location>
        <begin position="1"/>
        <end position="47"/>
    </location>
</feature>
<keyword evidence="7 13" id="KW-0158">Chromosome</keyword>
<dbReference type="GO" id="GO:0000786">
    <property type="term" value="C:nucleosome"/>
    <property type="evidence" value="ECO:0007669"/>
    <property type="project" value="UniProtKB-KW"/>
</dbReference>
<dbReference type="InterPro" id="IPR055333">
    <property type="entry name" value="HISTONE_H2B_site"/>
</dbReference>
<reference evidence="16" key="1">
    <citation type="submission" date="2013-02" db="EMBL/GenBank/DDBJ databases">
        <title>Immune-Related transcriptome of Coptotermes formosanus Shiraki workers: the defense mechanism.</title>
        <authorList>
            <person name="Hussain A."/>
            <person name="Li Y.F."/>
            <person name="Cheng Y."/>
            <person name="Liu Y."/>
            <person name="Chen C.C."/>
            <person name="Wen S.Y."/>
        </authorList>
    </citation>
    <scope>NUCLEOTIDE SEQUENCE</scope>
</reference>
<organism evidence="16">
    <name type="scientific">Coptotermes formosanus</name>
    <name type="common">Formosan subterranean termite</name>
    <dbReference type="NCBI Taxonomy" id="36987"/>
    <lineage>
        <taxon>Eukaryota</taxon>
        <taxon>Metazoa</taxon>
        <taxon>Ecdysozoa</taxon>
        <taxon>Arthropoda</taxon>
        <taxon>Hexapoda</taxon>
        <taxon>Insecta</taxon>
        <taxon>Pterygota</taxon>
        <taxon>Neoptera</taxon>
        <taxon>Polyneoptera</taxon>
        <taxon>Dictyoptera</taxon>
        <taxon>Blattodea</taxon>
        <taxon>Blattoidea</taxon>
        <taxon>Termitoidae</taxon>
        <taxon>Rhinotermitidae</taxon>
        <taxon>Coptotermes</taxon>
    </lineage>
</organism>
<dbReference type="AlphaFoldDB" id="R4UVU6"/>
<evidence type="ECO:0000256" key="7">
    <source>
        <dbReference type="ARBA" id="ARBA00022454"/>
    </source>
</evidence>
<dbReference type="GO" id="GO:0046982">
    <property type="term" value="F:protein heterodimerization activity"/>
    <property type="evidence" value="ECO:0007669"/>
    <property type="project" value="InterPro"/>
</dbReference>
<dbReference type="Gene3D" id="1.10.20.10">
    <property type="entry name" value="Histone, subunit A"/>
    <property type="match status" value="1"/>
</dbReference>
<dbReference type="PROSITE" id="PS00357">
    <property type="entry name" value="HISTONE_H2B"/>
    <property type="match status" value="1"/>
</dbReference>
<accession>R4UVU6</accession>
<dbReference type="GO" id="GO:0005634">
    <property type="term" value="C:nucleus"/>
    <property type="evidence" value="ECO:0007669"/>
    <property type="project" value="UniProtKB-SubCell"/>
</dbReference>
<dbReference type="InterPro" id="IPR007125">
    <property type="entry name" value="H2A/H2B/H3"/>
</dbReference>
<comment type="subcellular location">
    <subcellularLocation>
        <location evidence="3">Chromosome</location>
    </subcellularLocation>
    <subcellularLocation>
        <location evidence="2 13">Nucleus</location>
    </subcellularLocation>
</comment>
<evidence type="ECO:0000256" key="1">
    <source>
        <dbReference type="ARBA" id="ARBA00002001"/>
    </source>
</evidence>
<evidence type="ECO:0000256" key="8">
    <source>
        <dbReference type="ARBA" id="ARBA00022499"/>
    </source>
</evidence>
<comment type="subunit">
    <text evidence="5 13">The nucleosome is a histone octamer containing two molecules each of H2A, H2B, H3 and H4 assembled in one H3-H4 heterotetramer and two H2A-H2B heterodimers. The octamer wraps approximately 147 bp of DNA.</text>
</comment>
<evidence type="ECO:0000256" key="9">
    <source>
        <dbReference type="ARBA" id="ARBA00022843"/>
    </source>
</evidence>
<dbReference type="InterPro" id="IPR009072">
    <property type="entry name" value="Histone-fold"/>
</dbReference>
<dbReference type="GO" id="GO:0003677">
    <property type="term" value="F:DNA binding"/>
    <property type="evidence" value="ECO:0007669"/>
    <property type="project" value="UniProtKB-KW"/>
</dbReference>
<dbReference type="EMBL" id="KC571867">
    <property type="protein sequence ID" value="AGM32366.1"/>
    <property type="molecule type" value="mRNA"/>
</dbReference>
<dbReference type="FunFam" id="1.10.20.10:FF:000016">
    <property type="entry name" value="Histone H2B"/>
    <property type="match status" value="1"/>
</dbReference>
<dbReference type="Pfam" id="PF00125">
    <property type="entry name" value="Histone"/>
    <property type="match status" value="1"/>
</dbReference>
<evidence type="ECO:0000256" key="13">
    <source>
        <dbReference type="RuleBase" id="RU000451"/>
    </source>
</evidence>
<dbReference type="PRINTS" id="PR00621">
    <property type="entry name" value="HISTONEH2B"/>
</dbReference>
<dbReference type="SMART" id="SM00427">
    <property type="entry name" value="H2B"/>
    <property type="match status" value="1"/>
</dbReference>
<name>R4UVU6_COPFO</name>
<evidence type="ECO:0000256" key="12">
    <source>
        <dbReference type="ARBA" id="ARBA00023269"/>
    </source>
</evidence>
<sequence>MSQKKPASKKPIEKKPAEDKEPEKEKEKNKDKDATGDKKKSKHKKRTESFSSYIFKVLKQVHPDIGISNKGMQVMNSFVNDIFQRIAREGAKLVDMNDRNTLGSREIQTAVRLVLPGDLAKHAVSEGGKAVTKFTAE</sequence>
<dbReference type="SUPFAM" id="SSF47113">
    <property type="entry name" value="Histone-fold"/>
    <property type="match status" value="1"/>
</dbReference>
<keyword evidence="11 13" id="KW-0539">Nucleus</keyword>
<keyword evidence="8" id="KW-1017">Isopeptide bond</keyword>
<evidence type="ECO:0000259" key="15">
    <source>
        <dbReference type="Pfam" id="PF00125"/>
    </source>
</evidence>
<evidence type="ECO:0000313" key="16">
    <source>
        <dbReference type="EMBL" id="AGM32366.1"/>
    </source>
</evidence>